<protein>
    <submittedName>
        <fullName evidence="1">Uncharacterized protein</fullName>
    </submittedName>
</protein>
<dbReference type="AlphaFoldDB" id="A0A0H3WQJ4"/>
<evidence type="ECO:0000313" key="1">
    <source>
        <dbReference type="EMBL" id="AKM30439.1"/>
    </source>
</evidence>
<organism evidence="1 2">
    <name type="scientific">Pandoraea faecigallinarum</name>
    <dbReference type="NCBI Taxonomy" id="656179"/>
    <lineage>
        <taxon>Bacteria</taxon>
        <taxon>Pseudomonadati</taxon>
        <taxon>Pseudomonadota</taxon>
        <taxon>Betaproteobacteria</taxon>
        <taxon>Burkholderiales</taxon>
        <taxon>Burkholderiaceae</taxon>
        <taxon>Pandoraea</taxon>
    </lineage>
</organism>
<gene>
    <name evidence="1" type="ORF">AB870_10465</name>
</gene>
<proteinExistence type="predicted"/>
<evidence type="ECO:0000313" key="2">
    <source>
        <dbReference type="Proteomes" id="UP000035651"/>
    </source>
</evidence>
<dbReference type="PATRIC" id="fig|656179.3.peg.2224"/>
<dbReference type="Proteomes" id="UP000035651">
    <property type="component" value="Chromosome"/>
</dbReference>
<name>A0A0H3WQJ4_9BURK</name>
<reference evidence="1" key="1">
    <citation type="submission" date="2016-06" db="EMBL/GenBank/DDBJ databases">
        <title>Complete Genome Sequence of Pandoraea faecigallinarum DSM-23572.</title>
        <authorList>
            <person name="Yong D."/>
            <person name="Ee R."/>
            <person name="Lim Y.-L."/>
            <person name="Yin W.-F."/>
            <person name="Chan K.-G."/>
        </authorList>
    </citation>
    <scope>NUCLEOTIDE SEQUENCE</scope>
    <source>
        <strain evidence="1">DSM 23572</strain>
    </source>
</reference>
<dbReference type="EMBL" id="CP011807">
    <property type="protein sequence ID" value="AKM30439.1"/>
    <property type="molecule type" value="Genomic_DNA"/>
</dbReference>
<keyword evidence="2" id="KW-1185">Reference proteome</keyword>
<dbReference type="KEGG" id="pfg:AB870_10465"/>
<dbReference type="OrthoDB" id="7068798at2"/>
<sequence>MARPARSDSEKRQGGMRAAALLHILAARVGAENPHQFAARFDDKVGMLTQQSGKWRPNFSGEKPLSAQQRALLTRLDADADVLHENGPADLWKAMWGRLDELQSILSGELKEWRTLDMVLAEFEADMLLAERDRAPVPLAYLAKAVALYRLHQEVEAIVPVGLDGEGICRCLRLCLDNDHVQQELAHLGVKQAVDAELTNWIVSRPDMEIAWAPAEARWNVLAFRLDWVH</sequence>
<accession>A0A0H3WQJ4</accession>